<sequence>MNKALCEVGASREYLAATERLYALDMLRGFCAIGVAAYHYALWGSTELPYEIYELLRIFGIYGVSTFFVLSGYSLAHAYSGRFEKSIEAVSLLAYARRRFARLAPFFCAVVFISVFAKTYLLEKTVDPLEVLGNATLLFGFIDPTSTPVIGGWSIGIEVVFYLLLPLVLLLRRRPTVFLLSALLMMLWLTFRLAQYESLEQGWTIYVHPANHWLFFLGGAYLCIYRDRLPRFGNVVRGLTLTAVVCAFALSVGSELELTTGWRRAALVPATLTTVALAASWRISSGRFIRLSVFMGGASYTLYMLHPLIYFGLKNHVDVARPIIWVTVLVLASFIAVLADRFVDAPLQHTLKSRGW</sequence>
<dbReference type="EMBL" id="FPKR01000014">
    <property type="protein sequence ID" value="SFZ78888.1"/>
    <property type="molecule type" value="Genomic_DNA"/>
</dbReference>
<feature type="transmembrane region" description="Helical" evidence="1">
    <location>
        <begin position="236"/>
        <end position="254"/>
    </location>
</feature>
<keyword evidence="1" id="KW-0472">Membrane</keyword>
<dbReference type="PANTHER" id="PTHR23028">
    <property type="entry name" value="ACETYLTRANSFERASE"/>
    <property type="match status" value="1"/>
</dbReference>
<feature type="transmembrane region" description="Helical" evidence="1">
    <location>
        <begin position="21"/>
        <end position="43"/>
    </location>
</feature>
<keyword evidence="3" id="KW-0012">Acyltransferase</keyword>
<feature type="transmembrane region" description="Helical" evidence="1">
    <location>
        <begin position="55"/>
        <end position="79"/>
    </location>
</feature>
<dbReference type="GO" id="GO:0016747">
    <property type="term" value="F:acyltransferase activity, transferring groups other than amino-acyl groups"/>
    <property type="evidence" value="ECO:0007669"/>
    <property type="project" value="InterPro"/>
</dbReference>
<dbReference type="RefSeq" id="WP_072429732.1">
    <property type="nucleotide sequence ID" value="NZ_FPKR01000014.1"/>
</dbReference>
<dbReference type="GO" id="GO:0016020">
    <property type="term" value="C:membrane"/>
    <property type="evidence" value="ECO:0007669"/>
    <property type="project" value="TreeGrafter"/>
</dbReference>
<gene>
    <name evidence="3" type="ORF">SAMN02745887_03243</name>
</gene>
<feature type="transmembrane region" description="Helical" evidence="1">
    <location>
        <begin position="323"/>
        <end position="343"/>
    </location>
</feature>
<dbReference type="GO" id="GO:0000271">
    <property type="term" value="P:polysaccharide biosynthetic process"/>
    <property type="evidence" value="ECO:0007669"/>
    <property type="project" value="TreeGrafter"/>
</dbReference>
<dbReference type="AlphaFoldDB" id="A0A1K2HQ04"/>
<keyword evidence="1" id="KW-0812">Transmembrane</keyword>
<dbReference type="PANTHER" id="PTHR23028:SF53">
    <property type="entry name" value="ACYL_TRANSF_3 DOMAIN-CONTAINING PROTEIN"/>
    <property type="match status" value="1"/>
</dbReference>
<evidence type="ECO:0000313" key="4">
    <source>
        <dbReference type="Proteomes" id="UP000186513"/>
    </source>
</evidence>
<name>A0A1K2HQ04_9NEIS</name>
<feature type="transmembrane region" description="Helical" evidence="1">
    <location>
        <begin position="177"/>
        <end position="194"/>
    </location>
</feature>
<feature type="transmembrane region" description="Helical" evidence="1">
    <location>
        <begin position="266"/>
        <end position="284"/>
    </location>
</feature>
<evidence type="ECO:0000259" key="2">
    <source>
        <dbReference type="Pfam" id="PF01757"/>
    </source>
</evidence>
<evidence type="ECO:0000313" key="3">
    <source>
        <dbReference type="EMBL" id="SFZ78888.1"/>
    </source>
</evidence>
<feature type="transmembrane region" description="Helical" evidence="1">
    <location>
        <begin position="150"/>
        <end position="170"/>
    </location>
</feature>
<feature type="transmembrane region" description="Helical" evidence="1">
    <location>
        <begin position="100"/>
        <end position="121"/>
    </location>
</feature>
<keyword evidence="1" id="KW-1133">Transmembrane helix</keyword>
<evidence type="ECO:0000256" key="1">
    <source>
        <dbReference type="SAM" id="Phobius"/>
    </source>
</evidence>
<feature type="transmembrane region" description="Helical" evidence="1">
    <location>
        <begin position="206"/>
        <end position="224"/>
    </location>
</feature>
<feature type="domain" description="Acyltransferase 3" evidence="2">
    <location>
        <begin position="22"/>
        <end position="337"/>
    </location>
</feature>
<dbReference type="Proteomes" id="UP000186513">
    <property type="component" value="Unassembled WGS sequence"/>
</dbReference>
<feature type="transmembrane region" description="Helical" evidence="1">
    <location>
        <begin position="291"/>
        <end position="311"/>
    </location>
</feature>
<dbReference type="OrthoDB" id="9814807at2"/>
<keyword evidence="4" id="KW-1185">Reference proteome</keyword>
<dbReference type="STRING" id="1121279.SAMN02745887_03243"/>
<keyword evidence="3" id="KW-0808">Transferase</keyword>
<keyword evidence="3" id="KW-0378">Hydrolase</keyword>
<organism evidence="3 4">
    <name type="scientific">Chitinimonas taiwanensis DSM 18899</name>
    <dbReference type="NCBI Taxonomy" id="1121279"/>
    <lineage>
        <taxon>Bacteria</taxon>
        <taxon>Pseudomonadati</taxon>
        <taxon>Pseudomonadota</taxon>
        <taxon>Betaproteobacteria</taxon>
        <taxon>Neisseriales</taxon>
        <taxon>Chitinibacteraceae</taxon>
        <taxon>Chitinimonas</taxon>
    </lineage>
</organism>
<dbReference type="InterPro" id="IPR050879">
    <property type="entry name" value="Acyltransferase_3"/>
</dbReference>
<dbReference type="InterPro" id="IPR002656">
    <property type="entry name" value="Acyl_transf_3_dom"/>
</dbReference>
<proteinExistence type="predicted"/>
<reference evidence="3 4" key="1">
    <citation type="submission" date="2016-11" db="EMBL/GenBank/DDBJ databases">
        <authorList>
            <person name="Jaros S."/>
            <person name="Januszkiewicz K."/>
            <person name="Wedrychowicz H."/>
        </authorList>
    </citation>
    <scope>NUCLEOTIDE SEQUENCE [LARGE SCALE GENOMIC DNA]</scope>
    <source>
        <strain evidence="3 4">DSM 18899</strain>
    </source>
</reference>
<dbReference type="GO" id="GO:0016787">
    <property type="term" value="F:hydrolase activity"/>
    <property type="evidence" value="ECO:0007669"/>
    <property type="project" value="UniProtKB-KW"/>
</dbReference>
<dbReference type="Pfam" id="PF01757">
    <property type="entry name" value="Acyl_transf_3"/>
    <property type="match status" value="1"/>
</dbReference>
<protein>
    <submittedName>
        <fullName evidence="3">Peptidoglycan/LPS O-acetylase OafA/YrhL, contains acyltransferase and SGNH-hydrolase domains</fullName>
    </submittedName>
</protein>
<accession>A0A1K2HQ04</accession>